<keyword evidence="1" id="KW-0812">Transmembrane</keyword>
<sequence length="329" mass="35465">MRSSEDLPRGSDSAAVRDGGLDHRRERVAGFDVLRLAALLAIVWFHAGAPGAEYTAWRLPTLAIISAALAAGRGEPRPLPQQIRKSGSRLLVPWLFWCGVYGAVELGSHLRHGVSIWDELGPRILVTGTSVHLWYLPFAFVMILFLNVARRLTSGVRPSYACLLAAGLAGLSLAVLAVDKSYRDDAGTPGPQWLRCVPAVFLGLAVGTAMRHAGLRRPGVIAIAAFNTLACGLIALWFRDELAARYGLAMLLVAPASAWRFEPPRWVAAAVGMAMGVYLVHMSIHRMVYAVSNRLPTPDLPPAGHGALVIAISFAAVWAISQSPLKRFV</sequence>
<feature type="transmembrane region" description="Helical" evidence="1">
    <location>
        <begin position="86"/>
        <end position="104"/>
    </location>
</feature>
<dbReference type="InterPro" id="IPR002656">
    <property type="entry name" value="Acyl_transf_3_dom"/>
</dbReference>
<evidence type="ECO:0000313" key="3">
    <source>
        <dbReference type="EMBL" id="MDG3004843.1"/>
    </source>
</evidence>
<evidence type="ECO:0000259" key="2">
    <source>
        <dbReference type="Pfam" id="PF01757"/>
    </source>
</evidence>
<dbReference type="EC" id="2.3.1.-" evidence="3"/>
<keyword evidence="4" id="KW-1185">Reference proteome</keyword>
<gene>
    <name evidence="3" type="ORF">PZE19_13740</name>
</gene>
<feature type="transmembrane region" description="Helical" evidence="1">
    <location>
        <begin position="160"/>
        <end position="178"/>
    </location>
</feature>
<accession>A0ABT6FBT7</accession>
<name>A0ABT6FBT7_9BACT</name>
<dbReference type="Proteomes" id="UP001216907">
    <property type="component" value="Unassembled WGS sequence"/>
</dbReference>
<reference evidence="3 4" key="1">
    <citation type="submission" date="2023-03" db="EMBL/GenBank/DDBJ databases">
        <title>Paludisphaera mucosa sp. nov. a novel planctomycete from northern fen.</title>
        <authorList>
            <person name="Ivanova A."/>
        </authorList>
    </citation>
    <scope>NUCLEOTIDE SEQUENCE [LARGE SCALE GENOMIC DNA]</scope>
    <source>
        <strain evidence="3 4">Pla2</strain>
    </source>
</reference>
<feature type="transmembrane region" description="Helical" evidence="1">
    <location>
        <begin position="190"/>
        <end position="207"/>
    </location>
</feature>
<dbReference type="GO" id="GO:0016746">
    <property type="term" value="F:acyltransferase activity"/>
    <property type="evidence" value="ECO:0007669"/>
    <property type="project" value="UniProtKB-KW"/>
</dbReference>
<feature type="transmembrane region" description="Helical" evidence="1">
    <location>
        <begin position="243"/>
        <end position="259"/>
    </location>
</feature>
<organism evidence="3 4">
    <name type="scientific">Paludisphaera mucosa</name>
    <dbReference type="NCBI Taxonomy" id="3030827"/>
    <lineage>
        <taxon>Bacteria</taxon>
        <taxon>Pseudomonadati</taxon>
        <taxon>Planctomycetota</taxon>
        <taxon>Planctomycetia</taxon>
        <taxon>Isosphaerales</taxon>
        <taxon>Isosphaeraceae</taxon>
        <taxon>Paludisphaera</taxon>
    </lineage>
</organism>
<evidence type="ECO:0000256" key="1">
    <source>
        <dbReference type="SAM" id="Phobius"/>
    </source>
</evidence>
<evidence type="ECO:0000313" key="4">
    <source>
        <dbReference type="Proteomes" id="UP001216907"/>
    </source>
</evidence>
<keyword evidence="1" id="KW-0472">Membrane</keyword>
<feature type="transmembrane region" description="Helical" evidence="1">
    <location>
        <begin position="304"/>
        <end position="321"/>
    </location>
</feature>
<keyword evidence="3" id="KW-0808">Transferase</keyword>
<keyword evidence="1" id="KW-1133">Transmembrane helix</keyword>
<keyword evidence="3" id="KW-0012">Acyltransferase</keyword>
<dbReference type="EMBL" id="JARRAG010000002">
    <property type="protein sequence ID" value="MDG3004843.1"/>
    <property type="molecule type" value="Genomic_DNA"/>
</dbReference>
<feature type="transmembrane region" description="Helical" evidence="1">
    <location>
        <begin position="124"/>
        <end position="148"/>
    </location>
</feature>
<dbReference type="RefSeq" id="WP_277861194.1">
    <property type="nucleotide sequence ID" value="NZ_JARRAG010000002.1"/>
</dbReference>
<feature type="domain" description="Acyltransferase 3" evidence="2">
    <location>
        <begin position="29"/>
        <end position="321"/>
    </location>
</feature>
<protein>
    <submittedName>
        <fullName evidence="3">Acyltransferase</fullName>
        <ecNumber evidence="3">2.3.1.-</ecNumber>
    </submittedName>
</protein>
<feature type="transmembrane region" description="Helical" evidence="1">
    <location>
        <begin position="219"/>
        <end position="237"/>
    </location>
</feature>
<dbReference type="Pfam" id="PF01757">
    <property type="entry name" value="Acyl_transf_3"/>
    <property type="match status" value="1"/>
</dbReference>
<feature type="transmembrane region" description="Helical" evidence="1">
    <location>
        <begin position="266"/>
        <end position="284"/>
    </location>
</feature>
<comment type="caution">
    <text evidence="3">The sequence shown here is derived from an EMBL/GenBank/DDBJ whole genome shotgun (WGS) entry which is preliminary data.</text>
</comment>
<proteinExistence type="predicted"/>